<evidence type="ECO:0000313" key="6">
    <source>
        <dbReference type="EMBL" id="KAG5622846.1"/>
    </source>
</evidence>
<name>A0A9J6ADV0_SOLCO</name>
<dbReference type="Pfam" id="PF02902">
    <property type="entry name" value="Peptidase_C48"/>
    <property type="match status" value="1"/>
</dbReference>
<protein>
    <recommendedName>
        <fullName evidence="5">Ubiquitin-like protease family profile domain-containing protein</fullName>
    </recommendedName>
</protein>
<dbReference type="Gene3D" id="3.40.395.10">
    <property type="entry name" value="Adenoviral Proteinase, Chain A"/>
    <property type="match status" value="1"/>
</dbReference>
<sequence>MKRVSELQPTYESTHVDTEANDPKKDDEAHQAPQDLNEVNMDERWKPSEDKYRSKASSFEFEMMDFVIAFSINKNWFYAMSQPNKCWTDQHIDVVFYYLRKKFKLRSMNQYRYITVNCLFISHIKNTYERYYLANDDDLISTQEHIDRASAVYVYERSITNIIKCFEIPAALPWHLVDDVYILVNCGEQFHMVLAVVELKSRVIRVYDSSLGSRKKAIPHEIKMLSKMLPSYLIDSGFFEKTERTNFVDCDAYKDNNYGSLLEAQVPFMVEFAQDIMQQKSDSLDCGLYVAIFAEYLRNQIETSLVDFLPKYLRKRYGALLWSYGSKKAKGAYVSENDDPPKSKGVVTQPPEEDLVHVV</sequence>
<evidence type="ECO:0000256" key="1">
    <source>
        <dbReference type="ARBA" id="ARBA00005234"/>
    </source>
</evidence>
<feature type="domain" description="Ubiquitin-like protease family profile" evidence="5">
    <location>
        <begin position="70"/>
        <end position="297"/>
    </location>
</feature>
<dbReference type="SUPFAM" id="SSF54001">
    <property type="entry name" value="Cysteine proteinases"/>
    <property type="match status" value="1"/>
</dbReference>
<dbReference type="PANTHER" id="PTHR31470:SF46">
    <property type="entry name" value="ULP1 PROTEASE FAMILY, C-TERMINAL CATALYTIC DOMAIN CONTAINING PROTEIN"/>
    <property type="match status" value="1"/>
</dbReference>
<evidence type="ECO:0000313" key="7">
    <source>
        <dbReference type="Proteomes" id="UP000824120"/>
    </source>
</evidence>
<feature type="region of interest" description="Disordered" evidence="4">
    <location>
        <begin position="1"/>
        <end position="43"/>
    </location>
</feature>
<keyword evidence="3" id="KW-0378">Hydrolase</keyword>
<keyword evidence="7" id="KW-1185">Reference proteome</keyword>
<feature type="region of interest" description="Disordered" evidence="4">
    <location>
        <begin position="331"/>
        <end position="359"/>
    </location>
</feature>
<keyword evidence="2" id="KW-0645">Protease</keyword>
<evidence type="ECO:0000256" key="2">
    <source>
        <dbReference type="ARBA" id="ARBA00022670"/>
    </source>
</evidence>
<dbReference type="InterPro" id="IPR038765">
    <property type="entry name" value="Papain-like_cys_pep_sf"/>
</dbReference>
<dbReference type="Proteomes" id="UP000824120">
    <property type="component" value="Chromosome 2"/>
</dbReference>
<evidence type="ECO:0000259" key="5">
    <source>
        <dbReference type="PROSITE" id="PS50600"/>
    </source>
</evidence>
<evidence type="ECO:0000256" key="3">
    <source>
        <dbReference type="ARBA" id="ARBA00022801"/>
    </source>
</evidence>
<dbReference type="GO" id="GO:0006508">
    <property type="term" value="P:proteolysis"/>
    <property type="evidence" value="ECO:0007669"/>
    <property type="project" value="UniProtKB-KW"/>
</dbReference>
<dbReference type="AlphaFoldDB" id="A0A9J6ADV0"/>
<comment type="caution">
    <text evidence="6">The sequence shown here is derived from an EMBL/GenBank/DDBJ whole genome shotgun (WGS) entry which is preliminary data.</text>
</comment>
<evidence type="ECO:0000256" key="4">
    <source>
        <dbReference type="SAM" id="MobiDB-lite"/>
    </source>
</evidence>
<dbReference type="GO" id="GO:0008234">
    <property type="term" value="F:cysteine-type peptidase activity"/>
    <property type="evidence" value="ECO:0007669"/>
    <property type="project" value="InterPro"/>
</dbReference>
<dbReference type="InterPro" id="IPR003653">
    <property type="entry name" value="Peptidase_C48_C"/>
</dbReference>
<feature type="compositionally biased region" description="Basic and acidic residues" evidence="4">
    <location>
        <begin position="14"/>
        <end position="30"/>
    </location>
</feature>
<dbReference type="PROSITE" id="PS50600">
    <property type="entry name" value="ULP_PROTEASE"/>
    <property type="match status" value="1"/>
</dbReference>
<dbReference type="PANTHER" id="PTHR31470">
    <property type="entry name" value="CYSTEINE PROTEINASES SUPERFAMILY PROTEIN-RELATED-RELATED"/>
    <property type="match status" value="1"/>
</dbReference>
<proteinExistence type="inferred from homology"/>
<accession>A0A9J6ADV0</accession>
<organism evidence="6 7">
    <name type="scientific">Solanum commersonii</name>
    <name type="common">Commerson's wild potato</name>
    <name type="synonym">Commerson's nightshade</name>
    <dbReference type="NCBI Taxonomy" id="4109"/>
    <lineage>
        <taxon>Eukaryota</taxon>
        <taxon>Viridiplantae</taxon>
        <taxon>Streptophyta</taxon>
        <taxon>Embryophyta</taxon>
        <taxon>Tracheophyta</taxon>
        <taxon>Spermatophyta</taxon>
        <taxon>Magnoliopsida</taxon>
        <taxon>eudicotyledons</taxon>
        <taxon>Gunneridae</taxon>
        <taxon>Pentapetalae</taxon>
        <taxon>asterids</taxon>
        <taxon>lamiids</taxon>
        <taxon>Solanales</taxon>
        <taxon>Solanaceae</taxon>
        <taxon>Solanoideae</taxon>
        <taxon>Solaneae</taxon>
        <taxon>Solanum</taxon>
    </lineage>
</organism>
<gene>
    <name evidence="6" type="ORF">H5410_008064</name>
</gene>
<reference evidence="6 7" key="1">
    <citation type="submission" date="2020-09" db="EMBL/GenBank/DDBJ databases">
        <title>De no assembly of potato wild relative species, Solanum commersonii.</title>
        <authorList>
            <person name="Cho K."/>
        </authorList>
    </citation>
    <scope>NUCLEOTIDE SEQUENCE [LARGE SCALE GENOMIC DNA]</scope>
    <source>
        <strain evidence="6">LZ3.2</strain>
        <tissue evidence="6">Leaf</tissue>
    </source>
</reference>
<comment type="similarity">
    <text evidence="1">Belongs to the peptidase C48 family.</text>
</comment>
<dbReference type="EMBL" id="JACXVP010000002">
    <property type="protein sequence ID" value="KAG5622846.1"/>
    <property type="molecule type" value="Genomic_DNA"/>
</dbReference>
<dbReference type="OrthoDB" id="1939479at2759"/>